<sequence length="429" mass="49506">MAPDIYQRQGTKSEPPRTVDTMDDSFDLVAENAPGPQQDLITEPRLTRMFELQQESLRMTLQEELNKRIPSAAASATNERPGTILGLLSHFAGRGPANQNPQEAIDQLLHRNQKLERANESLKRDMGAAKERNHKLKDDMNAARQDLFHERAKNEELKKRMTSLRQMLIPPSEDQVSDTEVMQKFISLRSLIFRLVRTTWAKKLRDGISEKNLSEGQVTFARSYLGKDAMWKSLYHRIRYFIFYQLCMSVLGRRRYGLAEDFREFDRELEAIETCLWEGHPEGERGMLMDWRIATMKVTEHLRDDQRSVARNVQHQIWDFLSMFDTNSPEAEKKGYQMLEQICNDAADLGMLMRKAKDDLYVDIMDSASGRPISEWETFVDEEASEAAESGEVQSQTIAYIITGALVKHPKENPQEKKVLEKAQAVVYK</sequence>
<evidence type="ECO:0000313" key="3">
    <source>
        <dbReference type="EMBL" id="ROV91034.1"/>
    </source>
</evidence>
<evidence type="ECO:0000313" key="4">
    <source>
        <dbReference type="Proteomes" id="UP000284375"/>
    </source>
</evidence>
<protein>
    <submittedName>
        <fullName evidence="3">Uncharacterized protein</fullName>
    </submittedName>
</protein>
<accession>A0A423VJG6</accession>
<keyword evidence="4" id="KW-1185">Reference proteome</keyword>
<reference evidence="3 4" key="1">
    <citation type="submission" date="2015-09" db="EMBL/GenBank/DDBJ databases">
        <title>Host preference determinants of Valsa canker pathogens revealed by comparative genomics.</title>
        <authorList>
            <person name="Yin Z."/>
            <person name="Huang L."/>
        </authorList>
    </citation>
    <scope>NUCLEOTIDE SEQUENCE [LARGE SCALE GENOMIC DNA]</scope>
    <source>
        <strain evidence="3 4">YSFL</strain>
    </source>
</reference>
<dbReference type="OrthoDB" id="4138121at2759"/>
<organism evidence="3 4">
    <name type="scientific">Cytospora chrysosperma</name>
    <name type="common">Cytospora canker fungus</name>
    <name type="synonym">Sphaeria chrysosperma</name>
    <dbReference type="NCBI Taxonomy" id="252740"/>
    <lineage>
        <taxon>Eukaryota</taxon>
        <taxon>Fungi</taxon>
        <taxon>Dikarya</taxon>
        <taxon>Ascomycota</taxon>
        <taxon>Pezizomycotina</taxon>
        <taxon>Sordariomycetes</taxon>
        <taxon>Sordariomycetidae</taxon>
        <taxon>Diaporthales</taxon>
        <taxon>Cytosporaceae</taxon>
        <taxon>Cytospora</taxon>
    </lineage>
</organism>
<keyword evidence="1" id="KW-0175">Coiled coil</keyword>
<gene>
    <name evidence="3" type="ORF">VSDG_07674</name>
</gene>
<dbReference type="Proteomes" id="UP000284375">
    <property type="component" value="Unassembled WGS sequence"/>
</dbReference>
<proteinExistence type="predicted"/>
<evidence type="ECO:0000256" key="1">
    <source>
        <dbReference type="SAM" id="Coils"/>
    </source>
</evidence>
<dbReference type="AlphaFoldDB" id="A0A423VJG6"/>
<comment type="caution">
    <text evidence="3">The sequence shown here is derived from an EMBL/GenBank/DDBJ whole genome shotgun (WGS) entry which is preliminary data.</text>
</comment>
<dbReference type="EMBL" id="LJZO01000046">
    <property type="protein sequence ID" value="ROV91034.1"/>
    <property type="molecule type" value="Genomic_DNA"/>
</dbReference>
<evidence type="ECO:0000256" key="2">
    <source>
        <dbReference type="SAM" id="MobiDB-lite"/>
    </source>
</evidence>
<feature type="coiled-coil region" evidence="1">
    <location>
        <begin position="105"/>
        <end position="160"/>
    </location>
</feature>
<feature type="region of interest" description="Disordered" evidence="2">
    <location>
        <begin position="1"/>
        <end position="22"/>
    </location>
</feature>
<name>A0A423VJG6_CYTCH</name>